<dbReference type="OrthoDB" id="5568181at2759"/>
<dbReference type="STRING" id="946122.A0A0C2X6P8"/>
<dbReference type="InParanoid" id="A0A0C2X6P8"/>
<keyword evidence="3" id="KW-1185">Reference proteome</keyword>
<protein>
    <recommendedName>
        <fullName evidence="4">Mediator of RNA polymerase II transcription subunit 8</fullName>
    </recommendedName>
</protein>
<organism evidence="2 3">
    <name type="scientific">Amanita muscaria (strain Koide BX008)</name>
    <dbReference type="NCBI Taxonomy" id="946122"/>
    <lineage>
        <taxon>Eukaryota</taxon>
        <taxon>Fungi</taxon>
        <taxon>Dikarya</taxon>
        <taxon>Basidiomycota</taxon>
        <taxon>Agaricomycotina</taxon>
        <taxon>Agaricomycetes</taxon>
        <taxon>Agaricomycetidae</taxon>
        <taxon>Agaricales</taxon>
        <taxon>Pluteineae</taxon>
        <taxon>Amanitaceae</taxon>
        <taxon>Amanita</taxon>
    </lineage>
</organism>
<sequence length="268" mass="29749">MSVNPQPTVDPPKLDFASVLSSLPVSQLESLRFKSNQIIESVQNLQQILDAAAHYGVMPQWPDILSKYNIILSQMHSFSTSLVSPLPSANVNGAQSRRPATQQINPYERIALHPNDALSDLQLDTAVIPLLRNQQTTDVLRMEHETVRRLAEHMTTRGSIGVLGPPPPVTHRATFGNGLGVPSAPKKPDYEDVLGECEEIRAAHDKRAERAVRAVLLLRDKFDWKQRVEVEVEEPEELSWDPRVGPQENGTASNGEELEEGSSEEEDS</sequence>
<dbReference type="AlphaFoldDB" id="A0A0C2X6P8"/>
<dbReference type="EMBL" id="KN818245">
    <property type="protein sequence ID" value="KIL64951.1"/>
    <property type="molecule type" value="Genomic_DNA"/>
</dbReference>
<feature type="region of interest" description="Disordered" evidence="1">
    <location>
        <begin position="230"/>
        <end position="268"/>
    </location>
</feature>
<evidence type="ECO:0008006" key="4">
    <source>
        <dbReference type="Google" id="ProtNLM"/>
    </source>
</evidence>
<proteinExistence type="predicted"/>
<dbReference type="Proteomes" id="UP000054549">
    <property type="component" value="Unassembled WGS sequence"/>
</dbReference>
<dbReference type="HOGENOM" id="CLU_057548_0_0_1"/>
<evidence type="ECO:0000256" key="1">
    <source>
        <dbReference type="SAM" id="MobiDB-lite"/>
    </source>
</evidence>
<name>A0A0C2X6P8_AMAMK</name>
<feature type="compositionally biased region" description="Acidic residues" evidence="1">
    <location>
        <begin position="256"/>
        <end position="268"/>
    </location>
</feature>
<reference evidence="2 3" key="1">
    <citation type="submission" date="2014-04" db="EMBL/GenBank/DDBJ databases">
        <title>Evolutionary Origins and Diversification of the Mycorrhizal Mutualists.</title>
        <authorList>
            <consortium name="DOE Joint Genome Institute"/>
            <consortium name="Mycorrhizal Genomics Consortium"/>
            <person name="Kohler A."/>
            <person name="Kuo A."/>
            <person name="Nagy L.G."/>
            <person name="Floudas D."/>
            <person name="Copeland A."/>
            <person name="Barry K.W."/>
            <person name="Cichocki N."/>
            <person name="Veneault-Fourrey C."/>
            <person name="LaButti K."/>
            <person name="Lindquist E.A."/>
            <person name="Lipzen A."/>
            <person name="Lundell T."/>
            <person name="Morin E."/>
            <person name="Murat C."/>
            <person name="Riley R."/>
            <person name="Ohm R."/>
            <person name="Sun H."/>
            <person name="Tunlid A."/>
            <person name="Henrissat B."/>
            <person name="Grigoriev I.V."/>
            <person name="Hibbett D.S."/>
            <person name="Martin F."/>
        </authorList>
    </citation>
    <scope>NUCLEOTIDE SEQUENCE [LARGE SCALE GENOMIC DNA]</scope>
    <source>
        <strain evidence="2 3">Koide BX008</strain>
    </source>
</reference>
<evidence type="ECO:0000313" key="3">
    <source>
        <dbReference type="Proteomes" id="UP000054549"/>
    </source>
</evidence>
<gene>
    <name evidence="2" type="ORF">M378DRAFT_77475</name>
</gene>
<evidence type="ECO:0000313" key="2">
    <source>
        <dbReference type="EMBL" id="KIL64951.1"/>
    </source>
</evidence>
<accession>A0A0C2X6P8</accession>
<dbReference type="Gene3D" id="1.20.58.1710">
    <property type="match status" value="1"/>
</dbReference>